<evidence type="ECO:0008006" key="3">
    <source>
        <dbReference type="Google" id="ProtNLM"/>
    </source>
</evidence>
<dbReference type="InterPro" id="IPR014710">
    <property type="entry name" value="RmlC-like_jellyroll"/>
</dbReference>
<evidence type="ECO:0000313" key="1">
    <source>
        <dbReference type="EMBL" id="RIH64468.1"/>
    </source>
</evidence>
<protein>
    <recommendedName>
        <fullName evidence="3">Cupin domain-containing protein</fullName>
    </recommendedName>
</protein>
<dbReference type="AlphaFoldDB" id="A0A399CZV4"/>
<organism evidence="1 2">
    <name type="scientific">Mariniphaga sediminis</name>
    <dbReference type="NCBI Taxonomy" id="1628158"/>
    <lineage>
        <taxon>Bacteria</taxon>
        <taxon>Pseudomonadati</taxon>
        <taxon>Bacteroidota</taxon>
        <taxon>Bacteroidia</taxon>
        <taxon>Marinilabiliales</taxon>
        <taxon>Prolixibacteraceae</taxon>
        <taxon>Mariniphaga</taxon>
    </lineage>
</organism>
<dbReference type="EMBL" id="QWET01000010">
    <property type="protein sequence ID" value="RIH64468.1"/>
    <property type="molecule type" value="Genomic_DNA"/>
</dbReference>
<comment type="caution">
    <text evidence="1">The sequence shown here is derived from an EMBL/GenBank/DDBJ whole genome shotgun (WGS) entry which is preliminary data.</text>
</comment>
<dbReference type="Gene3D" id="2.60.120.10">
    <property type="entry name" value="Jelly Rolls"/>
    <property type="match status" value="1"/>
</dbReference>
<dbReference type="RefSeq" id="WP_119350627.1">
    <property type="nucleotide sequence ID" value="NZ_QWET01000010.1"/>
</dbReference>
<proteinExistence type="predicted"/>
<evidence type="ECO:0000313" key="2">
    <source>
        <dbReference type="Proteomes" id="UP000266441"/>
    </source>
</evidence>
<dbReference type="SUPFAM" id="SSF51182">
    <property type="entry name" value="RmlC-like cupins"/>
    <property type="match status" value="1"/>
</dbReference>
<keyword evidence="2" id="KW-1185">Reference proteome</keyword>
<dbReference type="Proteomes" id="UP000266441">
    <property type="component" value="Unassembled WGS sequence"/>
</dbReference>
<dbReference type="InterPro" id="IPR011051">
    <property type="entry name" value="RmlC_Cupin_sf"/>
</dbReference>
<accession>A0A399CZV4</accession>
<gene>
    <name evidence="1" type="ORF">D1164_14000</name>
</gene>
<name>A0A399CZV4_9BACT</name>
<reference evidence="1 2" key="1">
    <citation type="journal article" date="2015" name="Int. J. Syst. Evol. Microbiol.">
        <title>Mariniphaga sediminis sp. nov., isolated from coastal sediment.</title>
        <authorList>
            <person name="Wang F.Q."/>
            <person name="Shen Q.Y."/>
            <person name="Chen G.J."/>
            <person name="Du Z.J."/>
        </authorList>
    </citation>
    <scope>NUCLEOTIDE SEQUENCE [LARGE SCALE GENOMIC DNA]</scope>
    <source>
        <strain evidence="1 2">SY21</strain>
    </source>
</reference>
<dbReference type="OrthoDB" id="1422342at2"/>
<sequence>MNRETIVRNRLAEKPLGSVLKTGVLKNEVQGVTIEYISIKGKYNFEELSQTDTFDVLLNICGEGALQSGATVFEIKSETIVRIPYSTGYVIQVEEGKEFSFIRIRKLLDEKDTQAVKRKTGNFDRLYIKALVDCPAYKEDIKSDKTLNRMILPDGLVPRFAMGSVETEGPDEVGEHEHPMLDQIFFGLEGCRCRCFADGESIVLTENMMLHIPLGAKHSVSVEAGDKLAYIWMDFFLTMEGEKYMGEQHQIIEGQDNN</sequence>